<feature type="transmembrane region" description="Helical" evidence="6">
    <location>
        <begin position="609"/>
        <end position="627"/>
    </location>
</feature>
<keyword evidence="2" id="KW-0813">Transport</keyword>
<reference evidence="9" key="1">
    <citation type="journal article" date="2019" name="Int. J. Syst. Evol. Microbiol.">
        <title>The Global Catalogue of Microorganisms (GCM) 10K type strain sequencing project: providing services to taxonomists for standard genome sequencing and annotation.</title>
        <authorList>
            <consortium name="The Broad Institute Genomics Platform"/>
            <consortium name="The Broad Institute Genome Sequencing Center for Infectious Disease"/>
            <person name="Wu L."/>
            <person name="Ma J."/>
        </authorList>
    </citation>
    <scope>NUCLEOTIDE SEQUENCE [LARGE SCALE GENOMIC DNA]</scope>
    <source>
        <strain evidence="9">CECT 7184</strain>
    </source>
</reference>
<proteinExistence type="predicted"/>
<feature type="transmembrane region" description="Helical" evidence="6">
    <location>
        <begin position="587"/>
        <end position="603"/>
    </location>
</feature>
<feature type="transmembrane region" description="Helical" evidence="6">
    <location>
        <begin position="566"/>
        <end position="582"/>
    </location>
</feature>
<evidence type="ECO:0000256" key="5">
    <source>
        <dbReference type="ARBA" id="ARBA00023136"/>
    </source>
</evidence>
<dbReference type="InterPro" id="IPR002293">
    <property type="entry name" value="AA/rel_permease1"/>
</dbReference>
<evidence type="ECO:0000313" key="9">
    <source>
        <dbReference type="Proteomes" id="UP001242368"/>
    </source>
</evidence>
<feature type="transmembrane region" description="Helical" evidence="6">
    <location>
        <begin position="395"/>
        <end position="415"/>
    </location>
</feature>
<dbReference type="Proteomes" id="UP001242368">
    <property type="component" value="Unassembled WGS sequence"/>
</dbReference>
<dbReference type="Pfam" id="PF13520">
    <property type="entry name" value="AA_permease_2"/>
    <property type="match status" value="1"/>
</dbReference>
<feature type="transmembrane region" description="Helical" evidence="6">
    <location>
        <begin position="227"/>
        <end position="247"/>
    </location>
</feature>
<evidence type="ECO:0000256" key="1">
    <source>
        <dbReference type="ARBA" id="ARBA00004141"/>
    </source>
</evidence>
<evidence type="ECO:0000256" key="4">
    <source>
        <dbReference type="ARBA" id="ARBA00022989"/>
    </source>
</evidence>
<evidence type="ECO:0000313" key="8">
    <source>
        <dbReference type="EMBL" id="MDN3707000.1"/>
    </source>
</evidence>
<dbReference type="PIRSF" id="PIRSF006060">
    <property type="entry name" value="AA_transporter"/>
    <property type="match status" value="1"/>
</dbReference>
<dbReference type="EMBL" id="JAUFQU010000001">
    <property type="protein sequence ID" value="MDN3707000.1"/>
    <property type="molecule type" value="Genomic_DNA"/>
</dbReference>
<protein>
    <submittedName>
        <fullName evidence="8">Amino acid permease</fullName>
    </submittedName>
</protein>
<dbReference type="Gene3D" id="1.20.1740.10">
    <property type="entry name" value="Amino acid/polyamine transporter I"/>
    <property type="match status" value="1"/>
</dbReference>
<dbReference type="PANTHER" id="PTHR43243">
    <property type="entry name" value="INNER MEMBRANE TRANSPORTER YGJI-RELATED"/>
    <property type="match status" value="1"/>
</dbReference>
<gene>
    <name evidence="8" type="ORF">QW060_07610</name>
</gene>
<keyword evidence="3 6" id="KW-0812">Transmembrane</keyword>
<feature type="transmembrane region" description="Helical" evidence="6">
    <location>
        <begin position="259"/>
        <end position="277"/>
    </location>
</feature>
<feature type="transmembrane region" description="Helical" evidence="6">
    <location>
        <begin position="63"/>
        <end position="82"/>
    </location>
</feature>
<dbReference type="PANTHER" id="PTHR43243:SF4">
    <property type="entry name" value="CATIONIC AMINO ACID TRANSPORTER 4"/>
    <property type="match status" value="1"/>
</dbReference>
<dbReference type="InterPro" id="IPR029485">
    <property type="entry name" value="CAT_C"/>
</dbReference>
<feature type="domain" description="Cationic amino acid transporter C-terminal" evidence="7">
    <location>
        <begin position="589"/>
        <end position="632"/>
    </location>
</feature>
<dbReference type="Pfam" id="PF13906">
    <property type="entry name" value="AA_permease_C"/>
    <property type="match status" value="1"/>
</dbReference>
<comment type="caution">
    <text evidence="8">The sequence shown here is derived from an EMBL/GenBank/DDBJ whole genome shotgun (WGS) entry which is preliminary data.</text>
</comment>
<sequence>MSLFRKKTVSDILSQLKKDQDSNKSLGKYLTQRDLIFFGIAAIVGAGVFSTIGKASYDGGPAVIFLFMFTALACGFTAFAYAEFASMVPVSGSAYTYSYVAFGELIAWIIGWALIMEYAIGNITLAISWSDYFTGLLETMNIHLPQWIQMDYLSARNGFNDAVALMQNGKAFENLPAYIQDAHTAWSTAPTLGNIHFVADIPALGIIVLITWLVYRGMKESRNASNAMVIVKIAVIMLVLAVGIFYVDTENWDPFAPNGITGVLKGVSAVFFAYIGFDAISTTAEECKNPQRDLPRGMMWAIIICTILYILIALVLTGMVNYKELNVGDPLAFVFDKLNLKWLSGIIAVSAVVAMASVLLVFQMGQPRIWMSMSRDGLLPPKFAKIHKKYKTPSFATVVTGFVVAVPALFMNLTMVTDLCSIGTLFAFSVVCAGVLILQDKNIPRGKFKTPYINSKFVLPFLTAIGILYALTINQQNTWDFITNKAQIVDPITLVTSLDKTQSEAMLNYLGENDYIQTTEHADDLEYILTHIKEKTTGNYQQIVENAPVSDSLKFERGFDLFKHKIPLWIFFIVLIALNIWAIRKNLSLIPMLGLICCFYLMAELTVWNWLYFSIWLVIGLLIYFSYSRKHSKLNLQ</sequence>
<keyword evidence="4 6" id="KW-1133">Transmembrane helix</keyword>
<feature type="transmembrane region" description="Helical" evidence="6">
    <location>
        <begin position="35"/>
        <end position="57"/>
    </location>
</feature>
<evidence type="ECO:0000256" key="2">
    <source>
        <dbReference type="ARBA" id="ARBA00022448"/>
    </source>
</evidence>
<feature type="transmembrane region" description="Helical" evidence="6">
    <location>
        <begin position="451"/>
        <end position="471"/>
    </location>
</feature>
<evidence type="ECO:0000259" key="7">
    <source>
        <dbReference type="Pfam" id="PF13906"/>
    </source>
</evidence>
<feature type="transmembrane region" description="Helical" evidence="6">
    <location>
        <begin position="421"/>
        <end position="439"/>
    </location>
</feature>
<feature type="transmembrane region" description="Helical" evidence="6">
    <location>
        <begin position="342"/>
        <end position="362"/>
    </location>
</feature>
<keyword evidence="9" id="KW-1185">Reference proteome</keyword>
<keyword evidence="5 6" id="KW-0472">Membrane</keyword>
<name>A0ABT8CRK2_9FLAO</name>
<evidence type="ECO:0000256" key="6">
    <source>
        <dbReference type="SAM" id="Phobius"/>
    </source>
</evidence>
<accession>A0ABT8CRK2</accession>
<evidence type="ECO:0000256" key="3">
    <source>
        <dbReference type="ARBA" id="ARBA00022692"/>
    </source>
</evidence>
<feature type="transmembrane region" description="Helical" evidence="6">
    <location>
        <begin position="298"/>
        <end position="322"/>
    </location>
</feature>
<organism evidence="8 9">
    <name type="scientific">Paenimyroides ceti</name>
    <dbReference type="NCBI Taxonomy" id="395087"/>
    <lineage>
        <taxon>Bacteria</taxon>
        <taxon>Pseudomonadati</taxon>
        <taxon>Bacteroidota</taxon>
        <taxon>Flavobacteriia</taxon>
        <taxon>Flavobacteriales</taxon>
        <taxon>Flavobacteriaceae</taxon>
        <taxon>Paenimyroides</taxon>
    </lineage>
</organism>
<comment type="subcellular location">
    <subcellularLocation>
        <location evidence="1">Membrane</location>
        <topology evidence="1">Multi-pass membrane protein</topology>
    </subcellularLocation>
</comment>
<feature type="transmembrane region" description="Helical" evidence="6">
    <location>
        <begin position="195"/>
        <end position="215"/>
    </location>
</feature>
<dbReference type="RefSeq" id="WP_290363046.1">
    <property type="nucleotide sequence ID" value="NZ_JAUFQU010000001.1"/>
</dbReference>